<dbReference type="InterPro" id="IPR000843">
    <property type="entry name" value="HTH_LacI"/>
</dbReference>
<dbReference type="GO" id="GO:0000976">
    <property type="term" value="F:transcription cis-regulatory region binding"/>
    <property type="evidence" value="ECO:0007669"/>
    <property type="project" value="TreeGrafter"/>
</dbReference>
<dbReference type="PANTHER" id="PTHR30146">
    <property type="entry name" value="LACI-RELATED TRANSCRIPTIONAL REPRESSOR"/>
    <property type="match status" value="1"/>
</dbReference>
<dbReference type="OrthoDB" id="9788209at2"/>
<evidence type="ECO:0000256" key="2">
    <source>
        <dbReference type="ARBA" id="ARBA00023125"/>
    </source>
</evidence>
<dbReference type="Gene3D" id="1.10.260.40">
    <property type="entry name" value="lambda repressor-like DNA-binding domains"/>
    <property type="match status" value="1"/>
</dbReference>
<dbReference type="Gene3D" id="3.40.50.2300">
    <property type="match status" value="2"/>
</dbReference>
<evidence type="ECO:0000259" key="4">
    <source>
        <dbReference type="PROSITE" id="PS50932"/>
    </source>
</evidence>
<dbReference type="CDD" id="cd01392">
    <property type="entry name" value="HTH_LacI"/>
    <property type="match status" value="1"/>
</dbReference>
<dbReference type="Proteomes" id="UP000448867">
    <property type="component" value="Unassembled WGS sequence"/>
</dbReference>
<dbReference type="RefSeq" id="WP_154308956.1">
    <property type="nucleotide sequence ID" value="NZ_WKKI01000036.1"/>
</dbReference>
<organism evidence="5 6">
    <name type="scientific">Metabacillus lacus</name>
    <dbReference type="NCBI Taxonomy" id="1983721"/>
    <lineage>
        <taxon>Bacteria</taxon>
        <taxon>Bacillati</taxon>
        <taxon>Bacillota</taxon>
        <taxon>Bacilli</taxon>
        <taxon>Bacillales</taxon>
        <taxon>Bacillaceae</taxon>
        <taxon>Metabacillus</taxon>
    </lineage>
</organism>
<dbReference type="AlphaFoldDB" id="A0A7X2M0Q7"/>
<keyword evidence="3" id="KW-0804">Transcription</keyword>
<dbReference type="InterPro" id="IPR010982">
    <property type="entry name" value="Lambda_DNA-bd_dom_sf"/>
</dbReference>
<dbReference type="GO" id="GO:0003700">
    <property type="term" value="F:DNA-binding transcription factor activity"/>
    <property type="evidence" value="ECO:0007669"/>
    <property type="project" value="TreeGrafter"/>
</dbReference>
<dbReference type="SMART" id="SM00354">
    <property type="entry name" value="HTH_LACI"/>
    <property type="match status" value="1"/>
</dbReference>
<dbReference type="CDD" id="cd06294">
    <property type="entry name" value="PBP1_MalR-like"/>
    <property type="match status" value="1"/>
</dbReference>
<reference evidence="5 6" key="1">
    <citation type="submission" date="2019-11" db="EMBL/GenBank/DDBJ databases">
        <title>Bacillus lacus genome.</title>
        <authorList>
            <person name="Allen C.J."/>
            <person name="Newman J.D."/>
        </authorList>
    </citation>
    <scope>NUCLEOTIDE SEQUENCE [LARGE SCALE GENOMIC DNA]</scope>
    <source>
        <strain evidence="5 6">KCTC 33946</strain>
    </source>
</reference>
<sequence length="349" mass="38951">MATIKDVAKLAKVAPSTVSRVIANNPRISDKTKERVRKAMDELGYHPNFIARSLANQSTQAIGVVIHSSTDKAFQNPFFPEVIRGISKGAHQKHYALHMSTGETEEEIYEGVVQMVEGKRVDGIIVLYSKVDDKLTSYLKDKNFPFVIVGKPFKDMERITHVDNDNYRAAKEVTEHLISLGHKEIAFVGGNLNFVVTIDRLLGYEKAIRNAGLEYRDDYIVHEEFLEEGGQEAVKELFSLKLPPTALVVADDLMALGVLNKLSAMKIQVPSDVSIVSFNNFLLSEIAFPPLTTVDINIYMLGCEAARHIIQQIEEPSEPVKRVIVPYELVIRQSAKKHAGPARILDLEA</sequence>
<accession>A0A7X2M0Q7</accession>
<feature type="domain" description="HTH lacI-type" evidence="4">
    <location>
        <begin position="2"/>
        <end position="56"/>
    </location>
</feature>
<dbReference type="SUPFAM" id="SSF47413">
    <property type="entry name" value="lambda repressor-like DNA-binding domains"/>
    <property type="match status" value="1"/>
</dbReference>
<evidence type="ECO:0000256" key="3">
    <source>
        <dbReference type="ARBA" id="ARBA00023163"/>
    </source>
</evidence>
<dbReference type="SUPFAM" id="SSF53822">
    <property type="entry name" value="Periplasmic binding protein-like I"/>
    <property type="match status" value="1"/>
</dbReference>
<dbReference type="Pfam" id="PF13377">
    <property type="entry name" value="Peripla_BP_3"/>
    <property type="match status" value="1"/>
</dbReference>
<evidence type="ECO:0000313" key="5">
    <source>
        <dbReference type="EMBL" id="MRX73492.1"/>
    </source>
</evidence>
<dbReference type="PROSITE" id="PS50932">
    <property type="entry name" value="HTH_LACI_2"/>
    <property type="match status" value="1"/>
</dbReference>
<dbReference type="InterPro" id="IPR046335">
    <property type="entry name" value="LacI/GalR-like_sensor"/>
</dbReference>
<dbReference type="InterPro" id="IPR028082">
    <property type="entry name" value="Peripla_BP_I"/>
</dbReference>
<dbReference type="PANTHER" id="PTHR30146:SF109">
    <property type="entry name" value="HTH-TYPE TRANSCRIPTIONAL REGULATOR GALS"/>
    <property type="match status" value="1"/>
</dbReference>
<gene>
    <name evidence="5" type="ORF">GJU40_15215</name>
</gene>
<evidence type="ECO:0000256" key="1">
    <source>
        <dbReference type="ARBA" id="ARBA00023015"/>
    </source>
</evidence>
<dbReference type="EMBL" id="WKKI01000036">
    <property type="protein sequence ID" value="MRX73492.1"/>
    <property type="molecule type" value="Genomic_DNA"/>
</dbReference>
<keyword evidence="2 5" id="KW-0238">DNA-binding</keyword>
<keyword evidence="1" id="KW-0805">Transcription regulation</keyword>
<name>A0A7X2M0Q7_9BACI</name>
<dbReference type="Pfam" id="PF00356">
    <property type="entry name" value="LacI"/>
    <property type="match status" value="1"/>
</dbReference>
<comment type="caution">
    <text evidence="5">The sequence shown here is derived from an EMBL/GenBank/DDBJ whole genome shotgun (WGS) entry which is preliminary data.</text>
</comment>
<evidence type="ECO:0000313" key="6">
    <source>
        <dbReference type="Proteomes" id="UP000448867"/>
    </source>
</evidence>
<proteinExistence type="predicted"/>
<keyword evidence="6" id="KW-1185">Reference proteome</keyword>
<protein>
    <submittedName>
        <fullName evidence="5">LacI family DNA-binding transcriptional regulator</fullName>
    </submittedName>
</protein>